<dbReference type="PANTHER" id="PTHR39639:SF1">
    <property type="entry name" value="DUF262 DOMAIN-CONTAINING PROTEIN"/>
    <property type="match status" value="1"/>
</dbReference>
<gene>
    <name evidence="2" type="ORF">KIH39_18270</name>
</gene>
<evidence type="ECO:0000313" key="3">
    <source>
        <dbReference type="Proteomes" id="UP000676194"/>
    </source>
</evidence>
<reference evidence="2" key="1">
    <citation type="submission" date="2021-05" db="EMBL/GenBank/DDBJ databases">
        <title>Complete genome sequence of the cellulolytic planctomycete Telmatocola sphagniphila SP2T and characterization of the first cellulase from planctomycetes.</title>
        <authorList>
            <person name="Rakitin A.L."/>
            <person name="Beletsky A.V."/>
            <person name="Naumoff D.G."/>
            <person name="Kulichevskaya I.S."/>
            <person name="Mardanov A.V."/>
            <person name="Ravin N.V."/>
            <person name="Dedysh S.N."/>
        </authorList>
    </citation>
    <scope>NUCLEOTIDE SEQUENCE</scope>
    <source>
        <strain evidence="2">SP2T</strain>
    </source>
</reference>
<evidence type="ECO:0000259" key="1">
    <source>
        <dbReference type="Pfam" id="PF03235"/>
    </source>
</evidence>
<feature type="domain" description="GmrSD restriction endonucleases N-terminal" evidence="1">
    <location>
        <begin position="30"/>
        <end position="185"/>
    </location>
</feature>
<organism evidence="2 3">
    <name type="scientific">Telmatocola sphagniphila</name>
    <dbReference type="NCBI Taxonomy" id="1123043"/>
    <lineage>
        <taxon>Bacteria</taxon>
        <taxon>Pseudomonadati</taxon>
        <taxon>Planctomycetota</taxon>
        <taxon>Planctomycetia</taxon>
        <taxon>Gemmatales</taxon>
        <taxon>Gemmataceae</taxon>
    </lineage>
</organism>
<protein>
    <submittedName>
        <fullName evidence="2">DUF262 domain-containing protein</fullName>
    </submittedName>
</protein>
<sequence>MPTIDPVSLIAAADEQVAKVRTQGKDYSFNELLSMHEEGELIINPEYQRLFRWPEEKESRFIESLILELPLPPIFVIEVEGGRYELIDGLQRISSYFHYRGKLKAPHRSIKVNDYLKLIDCDIVEALNGHVYDDLPEALRIKLKRHSVRVEVIRKESDRRLRYHMFKRLNTGGALLSEQEIRNCTIRLLDNTFNQFIIDCSQEADFIECTSNVGSEQIDKKFDQELALRFFAFKNWPDKYSHEIGSFLTEYMEAVTDPLKGVPFDYTSERLKFKKTFGVLRACLGSDAFYMVVKRSTGTQSKYPFSVLHYEAFTLGLQSHLERLDLTNSSQIEKMKSEATKIKYDEEFIKLTTGGGKNTKGSLTKRIQFVSDRIGKVI</sequence>
<dbReference type="RefSeq" id="WP_213494667.1">
    <property type="nucleotide sequence ID" value="NZ_CP074694.1"/>
</dbReference>
<dbReference type="REBASE" id="490820">
    <property type="entry name" value="TspSP2TORF18265P"/>
</dbReference>
<proteinExistence type="predicted"/>
<dbReference type="Pfam" id="PF03235">
    <property type="entry name" value="GmrSD_N"/>
    <property type="match status" value="1"/>
</dbReference>
<dbReference type="PANTHER" id="PTHR39639">
    <property type="entry name" value="CHROMOSOME 16, WHOLE GENOME SHOTGUN SEQUENCE"/>
    <property type="match status" value="1"/>
</dbReference>
<dbReference type="Proteomes" id="UP000676194">
    <property type="component" value="Chromosome"/>
</dbReference>
<dbReference type="AlphaFoldDB" id="A0A8E6ESI2"/>
<dbReference type="EMBL" id="CP074694">
    <property type="protein sequence ID" value="QVL30784.1"/>
    <property type="molecule type" value="Genomic_DNA"/>
</dbReference>
<evidence type="ECO:0000313" key="2">
    <source>
        <dbReference type="EMBL" id="QVL30784.1"/>
    </source>
</evidence>
<name>A0A8E6ESI2_9BACT</name>
<dbReference type="InterPro" id="IPR004919">
    <property type="entry name" value="GmrSD_N"/>
</dbReference>
<dbReference type="KEGG" id="tsph:KIH39_18270"/>
<accession>A0A8E6ESI2</accession>
<keyword evidence="3" id="KW-1185">Reference proteome</keyword>